<dbReference type="InterPro" id="IPR050173">
    <property type="entry name" value="ABC_transporter_C-like"/>
</dbReference>
<dbReference type="Pfam" id="PF00664">
    <property type="entry name" value="ABC_membrane"/>
    <property type="match status" value="2"/>
</dbReference>
<feature type="transmembrane region" description="Helical" evidence="14">
    <location>
        <begin position="430"/>
        <end position="453"/>
    </location>
</feature>
<feature type="domain" description="ABC transporter" evidence="15">
    <location>
        <begin position="724"/>
        <end position="955"/>
    </location>
</feature>
<evidence type="ECO:0000259" key="15">
    <source>
        <dbReference type="PROSITE" id="PS50893"/>
    </source>
</evidence>
<evidence type="ECO:0000256" key="4">
    <source>
        <dbReference type="ARBA" id="ARBA00022448"/>
    </source>
</evidence>
<evidence type="ECO:0000256" key="13">
    <source>
        <dbReference type="SAM" id="MobiDB-lite"/>
    </source>
</evidence>
<evidence type="ECO:0000256" key="8">
    <source>
        <dbReference type="ARBA" id="ARBA00022840"/>
    </source>
</evidence>
<evidence type="ECO:0000256" key="9">
    <source>
        <dbReference type="ARBA" id="ARBA00022967"/>
    </source>
</evidence>
<evidence type="ECO:0000256" key="5">
    <source>
        <dbReference type="ARBA" id="ARBA00022692"/>
    </source>
</evidence>
<keyword evidence="10 14" id="KW-1133">Transmembrane helix</keyword>
<dbReference type="OrthoDB" id="6500128at2759"/>
<dbReference type="GO" id="GO:0016020">
    <property type="term" value="C:membrane"/>
    <property type="evidence" value="ECO:0007669"/>
    <property type="project" value="UniProtKB-SubCell"/>
</dbReference>
<dbReference type="FunFam" id="1.20.1560.10:FF:000037">
    <property type="entry name" value="ATP-binding cassette subfamily C member 10"/>
    <property type="match status" value="1"/>
</dbReference>
<accession>A0A267DHM3</accession>
<feature type="transmembrane region" description="Helical" evidence="14">
    <location>
        <begin position="613"/>
        <end position="640"/>
    </location>
</feature>
<evidence type="ECO:0000313" key="18">
    <source>
        <dbReference type="Proteomes" id="UP000215902"/>
    </source>
</evidence>
<keyword evidence="9" id="KW-1278">Translocase</keyword>
<dbReference type="CDD" id="cd03250">
    <property type="entry name" value="ABCC_MRP_domain1"/>
    <property type="match status" value="1"/>
</dbReference>
<dbReference type="FunFam" id="3.40.50.300:FF:000630">
    <property type="entry name" value="ATP-binding cassette (ABC) transporter, putative"/>
    <property type="match status" value="1"/>
</dbReference>
<reference evidence="17 18" key="1">
    <citation type="submission" date="2017-06" db="EMBL/GenBank/DDBJ databases">
        <title>A platform for efficient transgenesis in Macrostomum lignano, a flatworm model organism for stem cell research.</title>
        <authorList>
            <person name="Berezikov E."/>
        </authorList>
    </citation>
    <scope>NUCLEOTIDE SEQUENCE [LARGE SCALE GENOMIC DNA]</scope>
    <source>
        <strain evidence="17">DV1</strain>
        <tissue evidence="17">Whole organism</tissue>
    </source>
</reference>
<dbReference type="EC" id="7.6.2.2" evidence="3"/>
<comment type="caution">
    <text evidence="17">The sequence shown here is derived from an EMBL/GenBank/DDBJ whole genome shotgun (WGS) entry which is preliminary data.</text>
</comment>
<keyword evidence="18" id="KW-1185">Reference proteome</keyword>
<feature type="transmembrane region" description="Helical" evidence="14">
    <location>
        <begin position="1296"/>
        <end position="1315"/>
    </location>
</feature>
<keyword evidence="11 14" id="KW-0472">Membrane</keyword>
<dbReference type="SUPFAM" id="SSF52540">
    <property type="entry name" value="P-loop containing nucleoside triphosphate hydrolases"/>
    <property type="match status" value="2"/>
</dbReference>
<feature type="transmembrane region" description="Helical" evidence="14">
    <location>
        <begin position="208"/>
        <end position="226"/>
    </location>
</feature>
<name>A0A267DHM3_9PLAT</name>
<dbReference type="PANTHER" id="PTHR24223:SF330">
    <property type="entry name" value="ATP-BINDING CASSETTE SUB-FAMILY C MEMBER 10"/>
    <property type="match status" value="1"/>
</dbReference>
<organism evidence="17 18">
    <name type="scientific">Macrostomum lignano</name>
    <dbReference type="NCBI Taxonomy" id="282301"/>
    <lineage>
        <taxon>Eukaryota</taxon>
        <taxon>Metazoa</taxon>
        <taxon>Spiralia</taxon>
        <taxon>Lophotrochozoa</taxon>
        <taxon>Platyhelminthes</taxon>
        <taxon>Rhabditophora</taxon>
        <taxon>Macrostomorpha</taxon>
        <taxon>Macrostomida</taxon>
        <taxon>Macrostomidae</taxon>
        <taxon>Macrostomum</taxon>
    </lineage>
</organism>
<dbReference type="PANTHER" id="PTHR24223">
    <property type="entry name" value="ATP-BINDING CASSETTE SUB-FAMILY C"/>
    <property type="match status" value="1"/>
</dbReference>
<dbReference type="GO" id="GO:0016887">
    <property type="term" value="F:ATP hydrolysis activity"/>
    <property type="evidence" value="ECO:0007669"/>
    <property type="project" value="InterPro"/>
</dbReference>
<evidence type="ECO:0000256" key="2">
    <source>
        <dbReference type="ARBA" id="ARBA00009726"/>
    </source>
</evidence>
<protein>
    <recommendedName>
        <fullName evidence="3">ABC-type xenobiotic transporter</fullName>
        <ecNumber evidence="3">7.6.2.2</ecNumber>
    </recommendedName>
</protein>
<dbReference type="InterPro" id="IPR036640">
    <property type="entry name" value="ABC1_TM_sf"/>
</dbReference>
<dbReference type="InterPro" id="IPR011527">
    <property type="entry name" value="ABC1_TM_dom"/>
</dbReference>
<keyword evidence="4" id="KW-0813">Transport</keyword>
<comment type="similarity">
    <text evidence="2">Belongs to the ABC transporter superfamily. ABCC family. Conjugate transporter (TC 3.A.1.208) subfamily.</text>
</comment>
<dbReference type="InterPro" id="IPR003593">
    <property type="entry name" value="AAA+_ATPase"/>
</dbReference>
<feature type="domain" description="ABC transporter" evidence="15">
    <location>
        <begin position="1390"/>
        <end position="1626"/>
    </location>
</feature>
<evidence type="ECO:0000313" key="17">
    <source>
        <dbReference type="EMBL" id="PAA48656.1"/>
    </source>
</evidence>
<dbReference type="SUPFAM" id="SSF90123">
    <property type="entry name" value="ABC transporter transmembrane region"/>
    <property type="match status" value="2"/>
</dbReference>
<keyword evidence="8" id="KW-0067">ATP-binding</keyword>
<dbReference type="CDD" id="cd03244">
    <property type="entry name" value="ABCC_MRP_domain2"/>
    <property type="match status" value="1"/>
</dbReference>
<dbReference type="PROSITE" id="PS50929">
    <property type="entry name" value="ABC_TM1F"/>
    <property type="match status" value="2"/>
</dbReference>
<dbReference type="PROSITE" id="PS50893">
    <property type="entry name" value="ABC_TRANSPORTER_2"/>
    <property type="match status" value="2"/>
</dbReference>
<dbReference type="Pfam" id="PF00005">
    <property type="entry name" value="ABC_tran"/>
    <property type="match status" value="2"/>
</dbReference>
<dbReference type="FunFam" id="3.40.50.300:FF:000973">
    <property type="entry name" value="Multidrug resistance-associated protein 4"/>
    <property type="match status" value="1"/>
</dbReference>
<keyword evidence="6" id="KW-0677">Repeat</keyword>
<sequence>MAAAGAEQRHFVLCGRYPWEVLASDCGPQSNSTSPDLGFCFEQLCLQLPCQLGFLLAVLGIALRLGFGDSGGGFRGDVDQPLLAEPRWDDGRAIRQQRWHPLLRLRALLAAALLLACTARLGSLVYFGAVIDELPAFINSVLGVMLWFAAAIANALHASQPAGARRLRTTRYPLAALLPLLCLVTVAFLESRSLQQQPERLPQLEQRVAVAVHFATAVPLFLYALTQTPAPRLSAKKPRAGGGYRTFSTPETPGAGLLSDLLFLWLSPLMQRAADAAAAAAGSSDGPAGGAIDGPDDLPELPPALLVASVEHRVGLDDPRLGCRAGGFVQQPLRGASINEDALTESADQLAGPASVAVITQPWRCAETPPKPPLARRPLLALLRAAFGVEYAGLGALKLFADVCAFCGPLALNWFVGFLEATPGQRGPDWWGGVCVAALVSSTLLAAAASTAFNYRTGLLVLKARSALASLVYRKTLNVPVSAMGQYSSGQALNFLSTDADRIVNFCPSFHQLWSMPLQIVVVTALLWYQVGWVCLVGLAFTLLLLPVNRLIAVKIEQQSAAMMKHKDRRVKLTGEVLRGIRPVKLWAWEEALRRRIRHHRRRELRALKWRKYLDALCVYFWAATPVAISLLTFVAYSLLGNPLTAAKAFTCIALFGMLITPLNALPWVVNGLMEARVSLRRVDNFLRCREMPPQSEAAVAWSDSHIELFDASFAWKEAEQKQQQPPDAADSPQDFFRLQELTLKIAKGQFIGIVGPVGSGKSSLLLAVQRELRKLNGDLRHSELLHCGEGGEGGGIAYVSQEPWLQRGSVQDNILFGAELEPDWLSAVIRACGLQADLPDLPRGLHTEVGEGGQSLSGGQRARVALARAVYQRAEVYLLDDPLASVDARTASRLVERCFLGLLRDRTRVLVTHRTGYLAGADWVFILADGRVVDGGPPARVFGSRVGNEDRPQPPAAAPAATTADEDAAADTDADADIDLGDDPDAASGLRLPRRRRRTTLEDSGGEADQLICLTDGSDAAANVRADPAAADDEAAADGTAADAEAREFGSVDSAVYLAYAHSVGWLLAAAVLLSLVLMQGSRNASDLWLAAWTGNRTGHSTQFYLAVYGGLAGANSVFTLARALLFARGGLRAAQLVHKQLLLSVLRAPVQFFDSCPLGRLVNRFSSDLYTVDDTLPFQLNILLAQAFGLAGTLTVICLSLPAVLLLLLPLACCYWSVQDRYRATSRELKRINSVALSPLYSHYLETLAGLPVIRGHGRQSLFLALNRDHLGRFVRAGYSATAVAAWLQLRLQLLGVAVVAGVVTVAMATELLDSADAGLVGLASAYAMGITGALNGVVTYATETEKEMVAMERLLEYSVSLPNEEAAPSSQEHPQIFYPSWPRSGSLEFSNVSLRYRAAPAPRALSHVTFSVAPGDRLAIVGRTGSGKTSLLRALFRTVELDTGRVTVDGLDIRRLARANIRSRLAIIPQEPFLFDASLRENLDPAGEFSYEELEAAIERCRLRGLEARLAARHGGCVGEAGRCLSAGQRQLVCLARALLRRAPLVCLDEATACVDADTEAEMQRALLQCLSGVTLLVIAHRLETVASLCTSVIVLSGGRVVEQGCPEELLRNPRSELYRLFATDTRRRRSRRSSGAAAE</sequence>
<comment type="subcellular location">
    <subcellularLocation>
        <location evidence="1">Membrane</location>
    </subcellularLocation>
</comment>
<feature type="region of interest" description="Disordered" evidence="13">
    <location>
        <begin position="944"/>
        <end position="1004"/>
    </location>
</feature>
<dbReference type="FunFam" id="1.20.1560.10:FF:000113">
    <property type="entry name" value="ABC transporter, putative"/>
    <property type="match status" value="1"/>
</dbReference>
<comment type="catalytic activity">
    <reaction evidence="12">
        <text>ATP + H2O + xenobioticSide 1 = ADP + phosphate + xenobioticSide 2.</text>
        <dbReference type="EC" id="7.6.2.2"/>
    </reaction>
</comment>
<feature type="transmembrane region" description="Helical" evidence="14">
    <location>
        <begin position="170"/>
        <end position="188"/>
    </location>
</feature>
<evidence type="ECO:0000259" key="16">
    <source>
        <dbReference type="PROSITE" id="PS50929"/>
    </source>
</evidence>
<proteinExistence type="inferred from homology"/>
<dbReference type="PROSITE" id="PS00211">
    <property type="entry name" value="ABC_TRANSPORTER_1"/>
    <property type="match status" value="2"/>
</dbReference>
<feature type="transmembrane region" description="Helical" evidence="14">
    <location>
        <begin position="1321"/>
        <end position="1344"/>
    </location>
</feature>
<dbReference type="Proteomes" id="UP000215902">
    <property type="component" value="Unassembled WGS sequence"/>
</dbReference>
<dbReference type="InterPro" id="IPR017871">
    <property type="entry name" value="ABC_transporter-like_CS"/>
</dbReference>
<dbReference type="SMART" id="SM00382">
    <property type="entry name" value="AAA"/>
    <property type="match status" value="2"/>
</dbReference>
<feature type="transmembrane region" description="Helical" evidence="14">
    <location>
        <begin position="1189"/>
        <end position="1220"/>
    </location>
</feature>
<dbReference type="InterPro" id="IPR003439">
    <property type="entry name" value="ABC_transporter-like_ATP-bd"/>
</dbReference>
<keyword evidence="5 14" id="KW-0812">Transmembrane</keyword>
<feature type="transmembrane region" description="Helical" evidence="14">
    <location>
        <begin position="646"/>
        <end position="670"/>
    </location>
</feature>
<evidence type="ECO:0000256" key="7">
    <source>
        <dbReference type="ARBA" id="ARBA00022741"/>
    </source>
</evidence>
<dbReference type="GO" id="GO:0008559">
    <property type="term" value="F:ABC-type xenobiotic transporter activity"/>
    <property type="evidence" value="ECO:0007669"/>
    <property type="project" value="UniProtKB-EC"/>
</dbReference>
<keyword evidence="7" id="KW-0547">Nucleotide-binding</keyword>
<feature type="transmembrane region" description="Helical" evidence="14">
    <location>
        <begin position="137"/>
        <end position="158"/>
    </location>
</feature>
<evidence type="ECO:0000256" key="14">
    <source>
        <dbReference type="SAM" id="Phobius"/>
    </source>
</evidence>
<dbReference type="InterPro" id="IPR027417">
    <property type="entry name" value="P-loop_NTPase"/>
</dbReference>
<dbReference type="EMBL" id="NIVC01004090">
    <property type="protein sequence ID" value="PAA48656.1"/>
    <property type="molecule type" value="Genomic_DNA"/>
</dbReference>
<dbReference type="CDD" id="cd18598">
    <property type="entry name" value="ABC_6TM_MRP7_D1_like"/>
    <property type="match status" value="1"/>
</dbReference>
<feature type="transmembrane region" description="Helical" evidence="14">
    <location>
        <begin position="518"/>
        <end position="546"/>
    </location>
</feature>
<feature type="domain" description="ABC transmembrane type-1" evidence="16">
    <location>
        <begin position="392"/>
        <end position="675"/>
    </location>
</feature>
<evidence type="ECO:0000256" key="10">
    <source>
        <dbReference type="ARBA" id="ARBA00022989"/>
    </source>
</evidence>
<feature type="compositionally biased region" description="Acidic residues" evidence="13">
    <location>
        <begin position="965"/>
        <end position="986"/>
    </location>
</feature>
<evidence type="ECO:0000256" key="1">
    <source>
        <dbReference type="ARBA" id="ARBA00004370"/>
    </source>
</evidence>
<evidence type="ECO:0000256" key="12">
    <source>
        <dbReference type="ARBA" id="ARBA00034018"/>
    </source>
</evidence>
<feature type="transmembrane region" description="Helical" evidence="14">
    <location>
        <begin position="1058"/>
        <end position="1080"/>
    </location>
</feature>
<dbReference type="CDD" id="cd18605">
    <property type="entry name" value="ABC_6TM_MRP7_D2_like"/>
    <property type="match status" value="1"/>
</dbReference>
<dbReference type="Gene3D" id="1.20.1560.10">
    <property type="entry name" value="ABC transporter type 1, transmembrane domain"/>
    <property type="match status" value="2"/>
</dbReference>
<feature type="transmembrane region" description="Helical" evidence="14">
    <location>
        <begin position="107"/>
        <end position="131"/>
    </location>
</feature>
<feature type="domain" description="ABC transmembrane type-1" evidence="16">
    <location>
        <begin position="1068"/>
        <end position="1349"/>
    </location>
</feature>
<dbReference type="GO" id="GO:0005524">
    <property type="term" value="F:ATP binding"/>
    <property type="evidence" value="ECO:0007669"/>
    <property type="project" value="UniProtKB-KW"/>
</dbReference>
<evidence type="ECO:0000256" key="6">
    <source>
        <dbReference type="ARBA" id="ARBA00022737"/>
    </source>
</evidence>
<evidence type="ECO:0000256" key="3">
    <source>
        <dbReference type="ARBA" id="ARBA00012191"/>
    </source>
</evidence>
<dbReference type="Gene3D" id="3.40.50.300">
    <property type="entry name" value="P-loop containing nucleotide triphosphate hydrolases"/>
    <property type="match status" value="2"/>
</dbReference>
<evidence type="ECO:0000256" key="11">
    <source>
        <dbReference type="ARBA" id="ARBA00023136"/>
    </source>
</evidence>
<gene>
    <name evidence="17" type="ORF">BOX15_Mlig010760g1</name>
</gene>
<dbReference type="STRING" id="282301.A0A267DHM3"/>